<feature type="transmembrane region" description="Helical" evidence="1">
    <location>
        <begin position="235"/>
        <end position="256"/>
    </location>
</feature>
<keyword evidence="1" id="KW-0472">Membrane</keyword>
<keyword evidence="3" id="KW-1185">Reference proteome</keyword>
<sequence length="821" mass="88285">MGVGDMGIASGWQEVVSTSGVGRLGCALRVAGVTTGWWGDVQEVVGRGWAEWTWGAWWGLLMLGFECLGCGVKYWHGDWAVEVGGVGDGLGVRCWGGGRALVLGCYVVGGVRDRGLWWVREEGGWEFRLGEGVGGWGLGVLGGSCVGRGVTCDGGWCGDGVVGSASGGGGRGVWVGKKFGYEERSCLWGDGGSMVGGGGGRCFGFMVSGVGRDGGGGGGWSRMCGACLKVVYGKLGSWVGGVLGGIGCGWSVLCSVRWWGWGVIVNEVWNVVGVVWGCCYVVGGVMVGAGGWWEVLLSWRWLVDWECRVGGEYCGLGDRLGGISSNVIRPDDVEIGVGGGLRRRCVVSSTKAFGGWGGEGSARGVLMVSDGGGRGLALWGWGELRVGLLLAVVGLSGRGGVLMRVVSSCERWLAIGVLNGVDDVVRGSLGSGEMLLGLVGRADGGVWVGWSVWGDTLWLGLVWNRRRRAVRLWVCLGGFVEGVGLGIGSKLFGVLGGLCSGRLWTEVENEGYGKCAGGRVVGGLGRKVGWAGISWLGVLCRCVGVYFPGVVSLHGLEWGGGVLVTGLIKSWRGSLWVIEAVGVMGGGWIDKERIEEIEEIMCIKIDAYGQNSTADNTSRGYKRDEDVFESTESELCELEKQNDFLKDQLLEVSLKHEVELSVLLNHECVDNSLHAEIEQLKKKSIEIQEGLHARNKIIVGRLECLLAYDAHKNITILQQNGRDNRRLFSQWSFERRSLVSQHEGFNDPKNSRSESTGWRIKRYFGLKQHLCMEEQDKFGMQISVCEITEEMKHTLELYRMYAEVFGSCEPTVDKADGDDLT</sequence>
<evidence type="ECO:0000313" key="3">
    <source>
        <dbReference type="Proteomes" id="UP001151760"/>
    </source>
</evidence>
<evidence type="ECO:0000313" key="2">
    <source>
        <dbReference type="EMBL" id="GJT28937.1"/>
    </source>
</evidence>
<organism evidence="2 3">
    <name type="scientific">Tanacetum coccineum</name>
    <dbReference type="NCBI Taxonomy" id="301880"/>
    <lineage>
        <taxon>Eukaryota</taxon>
        <taxon>Viridiplantae</taxon>
        <taxon>Streptophyta</taxon>
        <taxon>Embryophyta</taxon>
        <taxon>Tracheophyta</taxon>
        <taxon>Spermatophyta</taxon>
        <taxon>Magnoliopsida</taxon>
        <taxon>eudicotyledons</taxon>
        <taxon>Gunneridae</taxon>
        <taxon>Pentapetalae</taxon>
        <taxon>asterids</taxon>
        <taxon>campanulids</taxon>
        <taxon>Asterales</taxon>
        <taxon>Asteraceae</taxon>
        <taxon>Asteroideae</taxon>
        <taxon>Anthemideae</taxon>
        <taxon>Anthemidinae</taxon>
        <taxon>Tanacetum</taxon>
    </lineage>
</organism>
<reference evidence="2" key="1">
    <citation type="journal article" date="2022" name="Int. J. Mol. Sci.">
        <title>Draft Genome of Tanacetum Coccineum: Genomic Comparison of Closely Related Tanacetum-Family Plants.</title>
        <authorList>
            <person name="Yamashiro T."/>
            <person name="Shiraishi A."/>
            <person name="Nakayama K."/>
            <person name="Satake H."/>
        </authorList>
    </citation>
    <scope>NUCLEOTIDE SEQUENCE</scope>
</reference>
<name>A0ABQ5CS52_9ASTR</name>
<protein>
    <submittedName>
        <fullName evidence="2">Uncharacterized protein</fullName>
    </submittedName>
</protein>
<reference evidence="2" key="2">
    <citation type="submission" date="2022-01" db="EMBL/GenBank/DDBJ databases">
        <authorList>
            <person name="Yamashiro T."/>
            <person name="Shiraishi A."/>
            <person name="Satake H."/>
            <person name="Nakayama K."/>
        </authorList>
    </citation>
    <scope>NUCLEOTIDE SEQUENCE</scope>
</reference>
<evidence type="ECO:0000256" key="1">
    <source>
        <dbReference type="SAM" id="Phobius"/>
    </source>
</evidence>
<keyword evidence="1" id="KW-0812">Transmembrane</keyword>
<feature type="transmembrane region" description="Helical" evidence="1">
    <location>
        <begin position="268"/>
        <end position="293"/>
    </location>
</feature>
<proteinExistence type="predicted"/>
<keyword evidence="1" id="KW-1133">Transmembrane helix</keyword>
<dbReference type="EMBL" id="BQNB010014501">
    <property type="protein sequence ID" value="GJT28937.1"/>
    <property type="molecule type" value="Genomic_DNA"/>
</dbReference>
<dbReference type="Proteomes" id="UP001151760">
    <property type="component" value="Unassembled WGS sequence"/>
</dbReference>
<comment type="caution">
    <text evidence="2">The sequence shown here is derived from an EMBL/GenBank/DDBJ whole genome shotgun (WGS) entry which is preliminary data.</text>
</comment>
<accession>A0ABQ5CS52</accession>
<gene>
    <name evidence="2" type="ORF">Tco_0909212</name>
</gene>